<comment type="caution">
    <text evidence="1">The sequence shown here is derived from an EMBL/GenBank/DDBJ whole genome shotgun (WGS) entry which is preliminary data.</text>
</comment>
<sequence length="89" mass="10020">MSRATPSAMYWFEGDAFGEKDVGNIVGSDQRVEFVLEVRSERHVVDDEVDVELLVDRLLDEVGIPFGKQGVRRGNDIPVQLEFRRGRGG</sequence>
<proteinExistence type="predicted"/>
<evidence type="ECO:0000313" key="2">
    <source>
        <dbReference type="Proteomes" id="UP001153404"/>
    </source>
</evidence>
<dbReference type="AlphaFoldDB" id="A0A9X4QVE9"/>
<dbReference type="EMBL" id="JAPDIA010000008">
    <property type="protein sequence ID" value="MDG0812665.1"/>
    <property type="molecule type" value="Genomic_DNA"/>
</dbReference>
<organism evidence="1 2">
    <name type="scientific">Cohnella rhizosphaerae</name>
    <dbReference type="NCBI Taxonomy" id="1457232"/>
    <lineage>
        <taxon>Bacteria</taxon>
        <taxon>Bacillati</taxon>
        <taxon>Bacillota</taxon>
        <taxon>Bacilli</taxon>
        <taxon>Bacillales</taxon>
        <taxon>Paenibacillaceae</taxon>
        <taxon>Cohnella</taxon>
    </lineage>
</organism>
<keyword evidence="2" id="KW-1185">Reference proteome</keyword>
<gene>
    <name evidence="1" type="ORF">OMP40_27570</name>
</gene>
<reference evidence="1" key="1">
    <citation type="submission" date="2022-10" db="EMBL/GenBank/DDBJ databases">
        <title>Comparative genomic analysis of Cohnella hashimotonis sp. nov., isolated from the International Space Station.</title>
        <authorList>
            <person name="Simpson A."/>
            <person name="Venkateswaran K."/>
        </authorList>
    </citation>
    <scope>NUCLEOTIDE SEQUENCE</scope>
    <source>
        <strain evidence="1">DSM 28161</strain>
    </source>
</reference>
<name>A0A9X4QVE9_9BACL</name>
<evidence type="ECO:0000313" key="1">
    <source>
        <dbReference type="EMBL" id="MDG0812665.1"/>
    </source>
</evidence>
<protein>
    <submittedName>
        <fullName evidence="1">Uncharacterized protein</fullName>
    </submittedName>
</protein>
<dbReference type="Proteomes" id="UP001153404">
    <property type="component" value="Unassembled WGS sequence"/>
</dbReference>
<dbReference type="RefSeq" id="WP_277536096.1">
    <property type="nucleotide sequence ID" value="NZ_JAPDIA010000008.1"/>
</dbReference>
<accession>A0A9X4QVE9</accession>